<comment type="caution">
    <text evidence="1">The sequence shown here is derived from an EMBL/GenBank/DDBJ whole genome shotgun (WGS) entry which is preliminary data.</text>
</comment>
<dbReference type="Gene3D" id="2.40.70.10">
    <property type="entry name" value="Acid Proteases"/>
    <property type="match status" value="1"/>
</dbReference>
<dbReference type="InterPro" id="IPR021109">
    <property type="entry name" value="Peptidase_aspartic_dom_sf"/>
</dbReference>
<dbReference type="InParanoid" id="A0A1Q3CE95"/>
<proteinExistence type="predicted"/>
<dbReference type="EMBL" id="BDDD01001786">
    <property type="protein sequence ID" value="GAV78401.1"/>
    <property type="molecule type" value="Genomic_DNA"/>
</dbReference>
<evidence type="ECO:0000313" key="2">
    <source>
        <dbReference type="Proteomes" id="UP000187406"/>
    </source>
</evidence>
<organism evidence="1 2">
    <name type="scientific">Cephalotus follicularis</name>
    <name type="common">Albany pitcher plant</name>
    <dbReference type="NCBI Taxonomy" id="3775"/>
    <lineage>
        <taxon>Eukaryota</taxon>
        <taxon>Viridiplantae</taxon>
        <taxon>Streptophyta</taxon>
        <taxon>Embryophyta</taxon>
        <taxon>Tracheophyta</taxon>
        <taxon>Spermatophyta</taxon>
        <taxon>Magnoliopsida</taxon>
        <taxon>eudicotyledons</taxon>
        <taxon>Gunneridae</taxon>
        <taxon>Pentapetalae</taxon>
        <taxon>rosids</taxon>
        <taxon>fabids</taxon>
        <taxon>Oxalidales</taxon>
        <taxon>Cephalotaceae</taxon>
        <taxon>Cephalotus</taxon>
    </lineage>
</organism>
<dbReference type="OrthoDB" id="785668at2759"/>
<dbReference type="PANTHER" id="PTHR35046">
    <property type="entry name" value="ZINC KNUCKLE (CCHC-TYPE) FAMILY PROTEIN"/>
    <property type="match status" value="1"/>
</dbReference>
<evidence type="ECO:0000313" key="1">
    <source>
        <dbReference type="EMBL" id="GAV78401.1"/>
    </source>
</evidence>
<dbReference type="PANTHER" id="PTHR35046:SF26">
    <property type="entry name" value="RNA-DIRECTED DNA POLYMERASE"/>
    <property type="match status" value="1"/>
</dbReference>
<dbReference type="AlphaFoldDB" id="A0A1Q3CE95"/>
<protein>
    <recommendedName>
        <fullName evidence="3">Asp_protease_2 domain-containing protein</fullName>
    </recommendedName>
</protein>
<gene>
    <name evidence="1" type="ORF">CFOL_v3_21869</name>
</gene>
<reference evidence="2" key="1">
    <citation type="submission" date="2016-04" db="EMBL/GenBank/DDBJ databases">
        <title>Cephalotus genome sequencing.</title>
        <authorList>
            <person name="Fukushima K."/>
            <person name="Hasebe M."/>
            <person name="Fang X."/>
        </authorList>
    </citation>
    <scope>NUCLEOTIDE SEQUENCE [LARGE SCALE GENOMIC DNA]</scope>
    <source>
        <strain evidence="2">cv. St1</strain>
    </source>
</reference>
<dbReference type="Proteomes" id="UP000187406">
    <property type="component" value="Unassembled WGS sequence"/>
</dbReference>
<feature type="non-terminal residue" evidence="1">
    <location>
        <position position="1"/>
    </location>
</feature>
<keyword evidence="2" id="KW-1185">Reference proteome</keyword>
<dbReference type="CDD" id="cd00303">
    <property type="entry name" value="retropepsin_like"/>
    <property type="match status" value="1"/>
</dbReference>
<name>A0A1Q3CE95_CEPFO</name>
<accession>A0A1Q3CE95</accession>
<evidence type="ECO:0008006" key="3">
    <source>
        <dbReference type="Google" id="ProtNLM"/>
    </source>
</evidence>
<sequence length="184" mass="20967">LVVRHALHAKEMGVDDQWENIFQSRCTIKERVSFLIIDGGSCTNVTTTTLVEKLKLPTTNHPSPYQLQWLNNGNQIKVTQQVLISFSIGKRYNDEVLCDVIPMDACCLLLGRHWQFDSDAKHDGEKNTYTIKLNEKTITLTPLSPSQIHVTRTPKNTEDSLFLSGDHMERILMNEEPVFALLMV</sequence>